<comment type="similarity">
    <text evidence="1 2">Belongs to the short-chain dehydrogenases/reductases (SDR) family.</text>
</comment>
<comment type="caution">
    <text evidence="4">The sequence shown here is derived from an EMBL/GenBank/DDBJ whole genome shotgun (WGS) entry which is preliminary data.</text>
</comment>
<dbReference type="Gene3D" id="3.40.50.720">
    <property type="entry name" value="NAD(P)-binding Rossmann-like Domain"/>
    <property type="match status" value="1"/>
</dbReference>
<dbReference type="InterPro" id="IPR002347">
    <property type="entry name" value="SDR_fam"/>
</dbReference>
<dbReference type="Proteomes" id="UP000442707">
    <property type="component" value="Unassembled WGS sequence"/>
</dbReference>
<evidence type="ECO:0000256" key="2">
    <source>
        <dbReference type="RuleBase" id="RU000363"/>
    </source>
</evidence>
<reference evidence="4 5" key="1">
    <citation type="submission" date="2019-09" db="EMBL/GenBank/DDBJ databases">
        <title>Screening of Novel Bioactive Compounds from Soil-Associated.</title>
        <authorList>
            <person name="Zhao S."/>
        </authorList>
    </citation>
    <scope>NUCLEOTIDE SEQUENCE [LARGE SCALE GENOMIC DNA]</scope>
    <source>
        <strain evidence="4 5">HIT-DPA4</strain>
    </source>
</reference>
<protein>
    <submittedName>
        <fullName evidence="4">SDR family NAD(P)-dependent oxidoreductase</fullName>
    </submittedName>
</protein>
<proteinExistence type="inferred from homology"/>
<organism evidence="4 5">
    <name type="scientific">Streptomyces luteolifulvus</name>
    <dbReference type="NCBI Taxonomy" id="2615112"/>
    <lineage>
        <taxon>Bacteria</taxon>
        <taxon>Bacillati</taxon>
        <taxon>Actinomycetota</taxon>
        <taxon>Actinomycetes</taxon>
        <taxon>Kitasatosporales</taxon>
        <taxon>Streptomycetaceae</taxon>
        <taxon>Streptomyces</taxon>
    </lineage>
</organism>
<sequence>MGKGRGLTERRSAIVTGAAGGIGRDVAVRLAADGYDIAFCDGKGTKGAAETAERIQDLGSKVFFSSCNVADQDDADRFVRQSAHSLGPVSVLVNAAGIVLTDPSVTPPDDWGDVSDINLLGTFNLCRALVPMLIGRGDGAVVNLSSVSGRHDDADALARCSVVNTGIQGMSIALAKEVVRHGIRVNVVAPGLAGATGCGDEVAALVSFIVSGRAASLTGKVIYVA</sequence>
<dbReference type="PANTHER" id="PTHR42879">
    <property type="entry name" value="3-OXOACYL-(ACYL-CARRIER-PROTEIN) REDUCTASE"/>
    <property type="match status" value="1"/>
</dbReference>
<evidence type="ECO:0000259" key="3">
    <source>
        <dbReference type="SMART" id="SM00822"/>
    </source>
</evidence>
<dbReference type="PRINTS" id="PR00080">
    <property type="entry name" value="SDRFAMILY"/>
</dbReference>
<dbReference type="PRINTS" id="PR00081">
    <property type="entry name" value="GDHRDH"/>
</dbReference>
<dbReference type="AlphaFoldDB" id="A0A6H9UYF9"/>
<evidence type="ECO:0000313" key="4">
    <source>
        <dbReference type="EMBL" id="KAB1144721.1"/>
    </source>
</evidence>
<dbReference type="InterPro" id="IPR050259">
    <property type="entry name" value="SDR"/>
</dbReference>
<gene>
    <name evidence="4" type="ORF">F7R91_21030</name>
</gene>
<accession>A0A6H9UYF9</accession>
<dbReference type="PANTHER" id="PTHR42879:SF2">
    <property type="entry name" value="3-OXOACYL-[ACYL-CARRIER-PROTEIN] REDUCTASE FABG"/>
    <property type="match status" value="1"/>
</dbReference>
<feature type="domain" description="Ketoreductase" evidence="3">
    <location>
        <begin position="11"/>
        <end position="182"/>
    </location>
</feature>
<keyword evidence="5" id="KW-1185">Reference proteome</keyword>
<dbReference type="EMBL" id="VZRB01000014">
    <property type="protein sequence ID" value="KAB1144721.1"/>
    <property type="molecule type" value="Genomic_DNA"/>
</dbReference>
<dbReference type="InterPro" id="IPR057326">
    <property type="entry name" value="KR_dom"/>
</dbReference>
<dbReference type="InterPro" id="IPR036291">
    <property type="entry name" value="NAD(P)-bd_dom_sf"/>
</dbReference>
<evidence type="ECO:0000313" key="5">
    <source>
        <dbReference type="Proteomes" id="UP000442707"/>
    </source>
</evidence>
<dbReference type="SMART" id="SM00822">
    <property type="entry name" value="PKS_KR"/>
    <property type="match status" value="1"/>
</dbReference>
<dbReference type="SUPFAM" id="SSF51735">
    <property type="entry name" value="NAD(P)-binding Rossmann-fold domains"/>
    <property type="match status" value="1"/>
</dbReference>
<evidence type="ECO:0000256" key="1">
    <source>
        <dbReference type="ARBA" id="ARBA00006484"/>
    </source>
</evidence>
<name>A0A6H9UYF9_9ACTN</name>
<dbReference type="Pfam" id="PF00106">
    <property type="entry name" value="adh_short"/>
    <property type="match status" value="1"/>
</dbReference>